<keyword evidence="3" id="KW-1185">Reference proteome</keyword>
<dbReference type="RefSeq" id="WP_200388561.1">
    <property type="nucleotide sequence ID" value="NZ_NRSD01000015.1"/>
</dbReference>
<dbReference type="InterPro" id="IPR043128">
    <property type="entry name" value="Rev_trsase/Diguanyl_cyclase"/>
</dbReference>
<proteinExistence type="predicted"/>
<dbReference type="SMART" id="SM00052">
    <property type="entry name" value="EAL"/>
    <property type="match status" value="1"/>
</dbReference>
<dbReference type="GO" id="GO:0071111">
    <property type="term" value="F:cyclic-guanylate-specific phosphodiesterase activity"/>
    <property type="evidence" value="ECO:0007669"/>
    <property type="project" value="InterPro"/>
</dbReference>
<dbReference type="InterPro" id="IPR029787">
    <property type="entry name" value="Nucleotide_cyclase"/>
</dbReference>
<dbReference type="SUPFAM" id="SSF55073">
    <property type="entry name" value="Nucleotide cyclase"/>
    <property type="match status" value="1"/>
</dbReference>
<name>A0A9X1BA54_9GAMM</name>
<dbReference type="InterPro" id="IPR011006">
    <property type="entry name" value="CheY-like_superfamily"/>
</dbReference>
<reference evidence="2 3" key="1">
    <citation type="journal article" date="2020" name="Microorganisms">
        <title>Osmotic Adaptation and Compatible Solute Biosynthesis of Phototrophic Bacteria as Revealed from Genome Analyses.</title>
        <authorList>
            <person name="Imhoff J.F."/>
            <person name="Rahn T."/>
            <person name="Kunzel S."/>
            <person name="Keller A."/>
            <person name="Neulinger S.C."/>
        </authorList>
    </citation>
    <scope>NUCLEOTIDE SEQUENCE [LARGE SCALE GENOMIC DNA]</scope>
    <source>
        <strain evidence="2 3">DSM 21303</strain>
    </source>
</reference>
<comment type="caution">
    <text evidence="2">The sequence shown here is derived from an EMBL/GenBank/DDBJ whole genome shotgun (WGS) entry which is preliminary data.</text>
</comment>
<organism evidence="2 3">
    <name type="scientific">Thiocapsa imhoffii</name>
    <dbReference type="NCBI Taxonomy" id="382777"/>
    <lineage>
        <taxon>Bacteria</taxon>
        <taxon>Pseudomonadati</taxon>
        <taxon>Pseudomonadota</taxon>
        <taxon>Gammaproteobacteria</taxon>
        <taxon>Chromatiales</taxon>
        <taxon>Chromatiaceae</taxon>
        <taxon>Thiocapsa</taxon>
    </lineage>
</organism>
<dbReference type="InterPro" id="IPR035919">
    <property type="entry name" value="EAL_sf"/>
</dbReference>
<dbReference type="Pfam" id="PF00563">
    <property type="entry name" value="EAL"/>
    <property type="match status" value="1"/>
</dbReference>
<dbReference type="PANTHER" id="PTHR33121">
    <property type="entry name" value="CYCLIC DI-GMP PHOSPHODIESTERASE PDEF"/>
    <property type="match status" value="1"/>
</dbReference>
<evidence type="ECO:0000259" key="1">
    <source>
        <dbReference type="PROSITE" id="PS50883"/>
    </source>
</evidence>
<dbReference type="PANTHER" id="PTHR33121:SF23">
    <property type="entry name" value="CYCLIC DI-GMP PHOSPHODIESTERASE PDEB"/>
    <property type="match status" value="1"/>
</dbReference>
<feature type="domain" description="EAL" evidence="1">
    <location>
        <begin position="355"/>
        <end position="602"/>
    </location>
</feature>
<dbReference type="SUPFAM" id="SSF52172">
    <property type="entry name" value="CheY-like"/>
    <property type="match status" value="1"/>
</dbReference>
<dbReference type="Proteomes" id="UP001138802">
    <property type="component" value="Unassembled WGS sequence"/>
</dbReference>
<gene>
    <name evidence="2" type="ORF">CKO25_14060</name>
</gene>
<accession>A0A9X1BA54</accession>
<dbReference type="InterPro" id="IPR001633">
    <property type="entry name" value="EAL_dom"/>
</dbReference>
<dbReference type="PROSITE" id="PS50883">
    <property type="entry name" value="EAL"/>
    <property type="match status" value="1"/>
</dbReference>
<dbReference type="SUPFAM" id="SSF141868">
    <property type="entry name" value="EAL domain-like"/>
    <property type="match status" value="1"/>
</dbReference>
<dbReference type="EMBL" id="NRSD01000015">
    <property type="protein sequence ID" value="MBK1645755.1"/>
    <property type="molecule type" value="Genomic_DNA"/>
</dbReference>
<dbReference type="InterPro" id="IPR050706">
    <property type="entry name" value="Cyclic-di-GMP_PDE-like"/>
</dbReference>
<dbReference type="Gene3D" id="3.20.20.450">
    <property type="entry name" value="EAL domain"/>
    <property type="match status" value="1"/>
</dbReference>
<dbReference type="Gene3D" id="3.30.70.270">
    <property type="match status" value="1"/>
</dbReference>
<evidence type="ECO:0000313" key="3">
    <source>
        <dbReference type="Proteomes" id="UP001138802"/>
    </source>
</evidence>
<dbReference type="AlphaFoldDB" id="A0A9X1BA54"/>
<evidence type="ECO:0000313" key="2">
    <source>
        <dbReference type="EMBL" id="MBK1645755.1"/>
    </source>
</evidence>
<dbReference type="Pfam" id="PF00990">
    <property type="entry name" value="GGDEF"/>
    <property type="match status" value="1"/>
</dbReference>
<protein>
    <recommendedName>
        <fullName evidence="1">EAL domain-containing protein</fullName>
    </recommendedName>
</protein>
<sequence length="602" mass="66739">MAPQTPLLTLLLLTKDRSAAERLVAGLRATGTETRALVTDRTDRISSLLSRRAFDIVLLWDHFADAALDQALHARGASGGDVPLIVLVEHEPTGEDLQRALAVGATDLVPAAAPERLLIWRLRRAASELRHRRHAITLASRLQQCEQRQRELIEQLQDQTTPALAPPEEPFSDPDEIMQVAEMGRARLFAEIDARLGPDRSVPSAFGVFFIQLRRHAELLRDLGLTHAVALFDRLGPELRSLIGTRHLLVRASEDGYAMLYDGLNEKAAEKIAERIRSQVHLLQPAASRDTAEPNCEVGYYLVKGRAADGEDILNAAHRLCLYRAVATSSAPDGAGMQTPTSLAARAKQGSVDGDSALAEKIAAAIGTEQFKLVYQPIISLMGDNRENYSVFVRLLDEQGELLEAKDFIGAAIRRGLIEKIDTWAVREAIRVLAEQRQAGHKLRFFINLAEDTFRNPNIIVHICDCLREFDIRGNWLAFQFQEELILDNLASLATLINALKQIKCQVAINRFGRHERPEMILQALPADFVVFTPDYGRELAGDPAKQQRLTALAQLAREFNLKSIATGVEDAEALTVLWTAGVDYVQGNFLQRPVPTLELQA</sequence>
<dbReference type="InterPro" id="IPR000160">
    <property type="entry name" value="GGDEF_dom"/>
</dbReference>
<dbReference type="CDD" id="cd01948">
    <property type="entry name" value="EAL"/>
    <property type="match status" value="1"/>
</dbReference>